<sequence>MSNFGNNLKLSKFVIFRLAVQKHRLDANCEEGGGAERKKPSTTATADHDSDRSMRPETVDAQGGDRVPAAAENAPVVVSCVPNATGAESPATPMEVALANHGATEQEQKPMNPQEEEQDKPMTASQVTQMQNEQRRERHWRRTVHSELRDRLVAAMMEQLQRITGDPDIRHLRMCASRYESFVWKKSANQVQYKQKLEHRIESLRRQPTHGENGGMEVTVRLVEGHRLNLIRSPNPTLQRQPAAAAASVAVAASPLLPCPFSQQQGSPFDAGYALTDTPRRRSARRSSLSSGSKRAGKRKTRSSRSSSASDATSTRRDEMYFAKLRVMKSRYRDEVALVFRELCRVNTVIQHSASLRRHESNNLGDFLANLKKIIYLLEQQPGEACGMIPGRKRTVEYLDVVESHIQRKVLPILHRLRHTYSTILRPIVLNYMKNSFRFNRRF</sequence>
<organism evidence="5 6">
    <name type="scientific">Phytophthora oleae</name>
    <dbReference type="NCBI Taxonomy" id="2107226"/>
    <lineage>
        <taxon>Eukaryota</taxon>
        <taxon>Sar</taxon>
        <taxon>Stramenopiles</taxon>
        <taxon>Oomycota</taxon>
        <taxon>Peronosporomycetes</taxon>
        <taxon>Peronosporales</taxon>
        <taxon>Peronosporaceae</taxon>
        <taxon>Phytophthora</taxon>
    </lineage>
</organism>
<dbReference type="GO" id="GO:0005634">
    <property type="term" value="C:nucleus"/>
    <property type="evidence" value="ECO:0007669"/>
    <property type="project" value="UniProtKB-SubCell"/>
</dbReference>
<dbReference type="AlphaFoldDB" id="A0ABD3FRJ5"/>
<feature type="region of interest" description="Disordered" evidence="3">
    <location>
        <begin position="102"/>
        <end position="123"/>
    </location>
</feature>
<feature type="region of interest" description="Disordered" evidence="3">
    <location>
        <begin position="270"/>
        <end position="315"/>
    </location>
</feature>
<evidence type="ECO:0000313" key="6">
    <source>
        <dbReference type="Proteomes" id="UP001632037"/>
    </source>
</evidence>
<accession>A0ABD3FRJ5</accession>
<evidence type="ECO:0000256" key="3">
    <source>
        <dbReference type="SAM" id="MobiDB-lite"/>
    </source>
</evidence>
<dbReference type="Pfam" id="PF16987">
    <property type="entry name" value="KIX_2"/>
    <property type="match status" value="1"/>
</dbReference>
<gene>
    <name evidence="5" type="ORF">V7S43_006611</name>
</gene>
<dbReference type="InterPro" id="IPR036546">
    <property type="entry name" value="MED15_KIX"/>
</dbReference>
<feature type="compositionally biased region" description="Low complexity" evidence="3">
    <location>
        <begin position="304"/>
        <end position="313"/>
    </location>
</feature>
<evidence type="ECO:0000256" key="2">
    <source>
        <dbReference type="ARBA" id="ARBA00023242"/>
    </source>
</evidence>
<proteinExistence type="predicted"/>
<dbReference type="InterPro" id="IPR036529">
    <property type="entry name" value="KIX_dom_sf"/>
</dbReference>
<dbReference type="EMBL" id="JBIMZQ010000011">
    <property type="protein sequence ID" value="KAL3668527.1"/>
    <property type="molecule type" value="Genomic_DNA"/>
</dbReference>
<keyword evidence="2" id="KW-0539">Nucleus</keyword>
<dbReference type="Proteomes" id="UP001632037">
    <property type="component" value="Unassembled WGS sequence"/>
</dbReference>
<comment type="subcellular location">
    <subcellularLocation>
        <location evidence="1">Nucleus</location>
    </subcellularLocation>
</comment>
<dbReference type="Gene3D" id="1.10.246.20">
    <property type="entry name" value="Coactivator CBP, KIX domain"/>
    <property type="match status" value="1"/>
</dbReference>
<comment type="caution">
    <text evidence="5">The sequence shown here is derived from an EMBL/GenBank/DDBJ whole genome shotgun (WGS) entry which is preliminary data.</text>
</comment>
<feature type="region of interest" description="Disordered" evidence="3">
    <location>
        <begin position="30"/>
        <end position="66"/>
    </location>
</feature>
<feature type="compositionally biased region" description="Basic and acidic residues" evidence="3">
    <location>
        <begin position="46"/>
        <end position="58"/>
    </location>
</feature>
<reference evidence="5 6" key="1">
    <citation type="submission" date="2024-09" db="EMBL/GenBank/DDBJ databases">
        <title>Genome sequencing and assembly of Phytophthora oleae, isolate VK10A, causative agent of rot of olive drupes.</title>
        <authorList>
            <person name="Conti Taguali S."/>
            <person name="Riolo M."/>
            <person name="La Spada F."/>
            <person name="Cacciola S.O."/>
            <person name="Dionisio G."/>
        </authorList>
    </citation>
    <scope>NUCLEOTIDE SEQUENCE [LARGE SCALE GENOMIC DNA]</scope>
    <source>
        <strain evidence="5 6">VK10A</strain>
    </source>
</reference>
<evidence type="ECO:0000313" key="5">
    <source>
        <dbReference type="EMBL" id="KAL3668527.1"/>
    </source>
</evidence>
<keyword evidence="6" id="KW-1185">Reference proteome</keyword>
<name>A0ABD3FRJ5_9STRA</name>
<feature type="domain" description="Mediator complex subunit 15 KIX" evidence="4">
    <location>
        <begin position="138"/>
        <end position="209"/>
    </location>
</feature>
<evidence type="ECO:0000259" key="4">
    <source>
        <dbReference type="Pfam" id="PF16987"/>
    </source>
</evidence>
<evidence type="ECO:0000256" key="1">
    <source>
        <dbReference type="ARBA" id="ARBA00004123"/>
    </source>
</evidence>
<protein>
    <recommendedName>
        <fullName evidence="4">Mediator complex subunit 15 KIX domain-containing protein</fullName>
    </recommendedName>
</protein>